<name>A0AAV9GSE2_9PEZI</name>
<reference evidence="2" key="2">
    <citation type="submission" date="2023-05" db="EMBL/GenBank/DDBJ databases">
        <authorList>
            <consortium name="Lawrence Berkeley National Laboratory"/>
            <person name="Steindorff A."/>
            <person name="Hensen N."/>
            <person name="Bonometti L."/>
            <person name="Westerberg I."/>
            <person name="Brannstrom I.O."/>
            <person name="Guillou S."/>
            <person name="Cros-Aarteil S."/>
            <person name="Calhoun S."/>
            <person name="Haridas S."/>
            <person name="Kuo A."/>
            <person name="Mondo S."/>
            <person name="Pangilinan J."/>
            <person name="Riley R."/>
            <person name="Labutti K."/>
            <person name="Andreopoulos B."/>
            <person name="Lipzen A."/>
            <person name="Chen C."/>
            <person name="Yanf M."/>
            <person name="Daum C."/>
            <person name="Ng V."/>
            <person name="Clum A."/>
            <person name="Ohm R."/>
            <person name="Martin F."/>
            <person name="Silar P."/>
            <person name="Natvig D."/>
            <person name="Lalanne C."/>
            <person name="Gautier V."/>
            <person name="Ament-Velasquez S.L."/>
            <person name="Kruys A."/>
            <person name="Hutchinson M.I."/>
            <person name="Powell A.J."/>
            <person name="Barry K."/>
            <person name="Miller A.N."/>
            <person name="Grigoriev I.V."/>
            <person name="Debuchy R."/>
            <person name="Gladieux P."/>
            <person name="Thoren M.H."/>
            <person name="Johannesson H."/>
        </authorList>
    </citation>
    <scope>NUCLEOTIDE SEQUENCE</scope>
    <source>
        <strain evidence="2">PSN243</strain>
    </source>
</reference>
<gene>
    <name evidence="2" type="ORF">QBC34DRAFT_458992</name>
</gene>
<dbReference type="AlphaFoldDB" id="A0AAV9GSE2"/>
<evidence type="ECO:0000313" key="3">
    <source>
        <dbReference type="Proteomes" id="UP001321760"/>
    </source>
</evidence>
<dbReference type="Proteomes" id="UP001321760">
    <property type="component" value="Unassembled WGS sequence"/>
</dbReference>
<dbReference type="InterPro" id="IPR015943">
    <property type="entry name" value="WD40/YVTN_repeat-like_dom_sf"/>
</dbReference>
<dbReference type="InterPro" id="IPR050282">
    <property type="entry name" value="Cycloisomerase_2"/>
</dbReference>
<evidence type="ECO:0000313" key="2">
    <source>
        <dbReference type="EMBL" id="KAK4451300.1"/>
    </source>
</evidence>
<dbReference type="SUPFAM" id="SSF75011">
    <property type="entry name" value="3-carboxy-cis,cis-mucoante lactonizing enzyme"/>
    <property type="match status" value="1"/>
</dbReference>
<dbReference type="PANTHER" id="PTHR30344">
    <property type="entry name" value="6-PHOSPHOGLUCONOLACTONASE-RELATED"/>
    <property type="match status" value="1"/>
</dbReference>
<dbReference type="Gene3D" id="2.130.10.10">
    <property type="entry name" value="YVTN repeat-like/Quinoprotein amine dehydrogenase"/>
    <property type="match status" value="1"/>
</dbReference>
<comment type="similarity">
    <text evidence="1">Belongs to the cycloisomerase 2 family.</text>
</comment>
<protein>
    <submittedName>
        <fullName evidence="2">3-carboxy-cis,cis-mucoante lactonizing enzyme</fullName>
    </submittedName>
</protein>
<dbReference type="GO" id="GO:0017057">
    <property type="term" value="F:6-phosphogluconolactonase activity"/>
    <property type="evidence" value="ECO:0007669"/>
    <property type="project" value="TreeGrafter"/>
</dbReference>
<keyword evidence="3" id="KW-1185">Reference proteome</keyword>
<organism evidence="2 3">
    <name type="scientific">Podospora aff. communis PSN243</name>
    <dbReference type="NCBI Taxonomy" id="3040156"/>
    <lineage>
        <taxon>Eukaryota</taxon>
        <taxon>Fungi</taxon>
        <taxon>Dikarya</taxon>
        <taxon>Ascomycota</taxon>
        <taxon>Pezizomycotina</taxon>
        <taxon>Sordariomycetes</taxon>
        <taxon>Sordariomycetidae</taxon>
        <taxon>Sordariales</taxon>
        <taxon>Podosporaceae</taxon>
        <taxon>Podospora</taxon>
    </lineage>
</organism>
<proteinExistence type="inferred from homology"/>
<sequence>MRLSTFLVSSGVFTGLFSVYAAKHHLFTGTFQDHSLYAFEFDDVDLTLTLTANISAADTHTWITLSHDHETLYASRIGSDSWYSYTINNSTSLTLSGRVPLQGNCISPLPGPNAGTGPSGLHSVAASLPPYAFYGAGPTCGNVVSVSPTTGALLSVVQEIPYVYTSPVDNFSITSTLMHGFALSPSGHFLYGVDTRGNSLWTYSVSPETGYLTLLSAVPGPVPRANPRHVAVHPSGEYLYVVLEGANALTQYKLNKSTGIPGRESVSYPLIQPGLNLPAYWPDEVALSSSGKYLWATNRARQAGGKGFISAFKLKLGDDDDAGEIEKQLFLIETTTSGGSANAVTPAPWGDEFVALTDTERGMVQIWRFDVDLEEVKVVAEVGIQGGRCCANAVWLD</sequence>
<evidence type="ECO:0000256" key="1">
    <source>
        <dbReference type="ARBA" id="ARBA00005564"/>
    </source>
</evidence>
<accession>A0AAV9GSE2</accession>
<reference evidence="2" key="1">
    <citation type="journal article" date="2023" name="Mol. Phylogenet. Evol.">
        <title>Genome-scale phylogeny and comparative genomics of the fungal order Sordariales.</title>
        <authorList>
            <person name="Hensen N."/>
            <person name="Bonometti L."/>
            <person name="Westerberg I."/>
            <person name="Brannstrom I.O."/>
            <person name="Guillou S."/>
            <person name="Cros-Aarteil S."/>
            <person name="Calhoun S."/>
            <person name="Haridas S."/>
            <person name="Kuo A."/>
            <person name="Mondo S."/>
            <person name="Pangilinan J."/>
            <person name="Riley R."/>
            <person name="LaButti K."/>
            <person name="Andreopoulos B."/>
            <person name="Lipzen A."/>
            <person name="Chen C."/>
            <person name="Yan M."/>
            <person name="Daum C."/>
            <person name="Ng V."/>
            <person name="Clum A."/>
            <person name="Steindorff A."/>
            <person name="Ohm R.A."/>
            <person name="Martin F."/>
            <person name="Silar P."/>
            <person name="Natvig D.O."/>
            <person name="Lalanne C."/>
            <person name="Gautier V."/>
            <person name="Ament-Velasquez S.L."/>
            <person name="Kruys A."/>
            <person name="Hutchinson M.I."/>
            <person name="Powell A.J."/>
            <person name="Barry K."/>
            <person name="Miller A.N."/>
            <person name="Grigoriev I.V."/>
            <person name="Debuchy R."/>
            <person name="Gladieux P."/>
            <person name="Hiltunen Thoren M."/>
            <person name="Johannesson H."/>
        </authorList>
    </citation>
    <scope>NUCLEOTIDE SEQUENCE</scope>
    <source>
        <strain evidence="2">PSN243</strain>
    </source>
</reference>
<dbReference type="InterPro" id="IPR019405">
    <property type="entry name" value="Lactonase_7-beta_prop"/>
</dbReference>
<dbReference type="EMBL" id="MU865929">
    <property type="protein sequence ID" value="KAK4451300.1"/>
    <property type="molecule type" value="Genomic_DNA"/>
</dbReference>
<dbReference type="PANTHER" id="PTHR30344:SF4">
    <property type="entry name" value="CYCLASE, PUTATIVE (AFU_ORTHOLOGUE AFUA_6G11580)-RELATED"/>
    <property type="match status" value="1"/>
</dbReference>
<comment type="caution">
    <text evidence="2">The sequence shown here is derived from an EMBL/GenBank/DDBJ whole genome shotgun (WGS) entry which is preliminary data.</text>
</comment>
<dbReference type="Pfam" id="PF10282">
    <property type="entry name" value="Lactonase"/>
    <property type="match status" value="1"/>
</dbReference>